<organism evidence="6 7">
    <name type="scientific">Monosporascus ibericus</name>
    <dbReference type="NCBI Taxonomy" id="155417"/>
    <lineage>
        <taxon>Eukaryota</taxon>
        <taxon>Fungi</taxon>
        <taxon>Dikarya</taxon>
        <taxon>Ascomycota</taxon>
        <taxon>Pezizomycotina</taxon>
        <taxon>Sordariomycetes</taxon>
        <taxon>Xylariomycetidae</taxon>
        <taxon>Xylariales</taxon>
        <taxon>Xylariales incertae sedis</taxon>
        <taxon>Monosporascus</taxon>
    </lineage>
</organism>
<dbReference type="InterPro" id="IPR000330">
    <property type="entry name" value="SNF2_N"/>
</dbReference>
<gene>
    <name evidence="6" type="ORF">DL764_007722</name>
</gene>
<dbReference type="OrthoDB" id="4161342at2759"/>
<proteinExistence type="predicted"/>
<evidence type="ECO:0000313" key="6">
    <source>
        <dbReference type="EMBL" id="RYO95237.1"/>
    </source>
</evidence>
<evidence type="ECO:0000256" key="2">
    <source>
        <dbReference type="ARBA" id="ARBA00022801"/>
    </source>
</evidence>
<dbReference type="GO" id="GO:0005524">
    <property type="term" value="F:ATP binding"/>
    <property type="evidence" value="ECO:0007669"/>
    <property type="project" value="UniProtKB-KW"/>
</dbReference>
<dbReference type="Gene3D" id="3.40.50.10810">
    <property type="entry name" value="Tandem AAA-ATPase domain"/>
    <property type="match status" value="1"/>
</dbReference>
<dbReference type="GO" id="GO:0008094">
    <property type="term" value="F:ATP-dependent activity, acting on DNA"/>
    <property type="evidence" value="ECO:0007669"/>
    <property type="project" value="TreeGrafter"/>
</dbReference>
<dbReference type="InterPro" id="IPR038718">
    <property type="entry name" value="SNF2-like_sf"/>
</dbReference>
<dbReference type="GO" id="GO:0006281">
    <property type="term" value="P:DNA repair"/>
    <property type="evidence" value="ECO:0007669"/>
    <property type="project" value="TreeGrafter"/>
</dbReference>
<sequence length="850" mass="95146">MEHRQPNLDHVVVRMGTTTLPSLEGLALPGLILHSELSTNIGGDETNNEFEANDLDDIYDVTPRRSPKRPTLENNIMRERVGSGNVPQPGPSTDVTIAERAGTLVHNHIRKPSTEGAERGSMYMPAAGIPNGSANSPAMKRRHTEDNQHSRAKRRKETSNSSECPRRNEIIELSSDDDDDESYPNEPVQGESVDGEQNGERPASSEFGGRHANRHISDDDWKRLCHLFQCPESTTKLKPPGFSIKILAYQLHAVWWMLTQQPLRGVQGGCLGDAMGLGKTAEVISTFAVFAMVKANHEEVSRFWKDGTIMEGRRHLAEVQTEEDKRRMPTLPTVCVVPPTAIKGWVAEYDKVIDAAHPVAGRLKLSVWHEDYKKDEQLYHGEDRVRETAGAITQRQNADGDEQFRHSATKLYAKYNKTARITGKEGRTKMIEMNLMGAAFVFFDEAHQYNGSRNNPTDPFRFLGKLRDNGLKEPSAFTVSASIPMSGPAHLTNIVEHILESKALQGEKEEIGGINDVGVLADRQTDYRYLVERLDRATDPKIRKEVEARQKNLDELEKQLVPRVLMARRPTDKFRGEQIGDGSREITVAPINCEMKAGAARDAFARLTAEVRSYVYRALQERKQEWAQGGQIGPEPTEHSVEMSLFGSGGEGDNVRVRLSGTPAQAWTRLTRAGVYPALARLMEAGLIEDNDLHHETINKLGAKACKTYFTKGWAEMVEVFKESKLWEYREELARESAKFDRLRVFVNDMISYRNRAPTVDDPGSRDGTNIRHMVVLTGTPSSAFITYMQLAYTYKNVKVMLINAATKNDAGVSDGGYGRSQIIDDINSPCDQTSPNKILVSTYAICEWR</sequence>
<feature type="domain" description="SNF2 N-terminal" evidence="5">
    <location>
        <begin position="249"/>
        <end position="375"/>
    </location>
</feature>
<dbReference type="InterPro" id="IPR027417">
    <property type="entry name" value="P-loop_NTPase"/>
</dbReference>
<comment type="caution">
    <text evidence="6">The sequence shown here is derived from an EMBL/GenBank/DDBJ whole genome shotgun (WGS) entry which is preliminary data.</text>
</comment>
<dbReference type="InterPro" id="IPR050628">
    <property type="entry name" value="SNF2_RAD54_helicase_TF"/>
</dbReference>
<dbReference type="Proteomes" id="UP000293360">
    <property type="component" value="Unassembled WGS sequence"/>
</dbReference>
<dbReference type="GO" id="GO:0005634">
    <property type="term" value="C:nucleus"/>
    <property type="evidence" value="ECO:0007669"/>
    <property type="project" value="TreeGrafter"/>
</dbReference>
<protein>
    <recommendedName>
        <fullName evidence="5">SNF2 N-terminal domain-containing protein</fullName>
    </recommendedName>
</protein>
<keyword evidence="2" id="KW-0378">Hydrolase</keyword>
<name>A0A4Q4SZB0_9PEZI</name>
<keyword evidence="3" id="KW-0067">ATP-binding</keyword>
<evidence type="ECO:0000313" key="7">
    <source>
        <dbReference type="Proteomes" id="UP000293360"/>
    </source>
</evidence>
<keyword evidence="7" id="KW-1185">Reference proteome</keyword>
<evidence type="ECO:0000256" key="1">
    <source>
        <dbReference type="ARBA" id="ARBA00022741"/>
    </source>
</evidence>
<reference evidence="6 7" key="1">
    <citation type="submission" date="2018-06" db="EMBL/GenBank/DDBJ databases">
        <title>Complete Genomes of Monosporascus.</title>
        <authorList>
            <person name="Robinson A.J."/>
            <person name="Natvig D.O."/>
        </authorList>
    </citation>
    <scope>NUCLEOTIDE SEQUENCE [LARGE SCALE GENOMIC DNA]</scope>
    <source>
        <strain evidence="6 7">CBS 110550</strain>
    </source>
</reference>
<feature type="region of interest" description="Disordered" evidence="4">
    <location>
        <begin position="109"/>
        <end position="213"/>
    </location>
</feature>
<feature type="compositionally biased region" description="Acidic residues" evidence="4">
    <location>
        <begin position="174"/>
        <end position="183"/>
    </location>
</feature>
<keyword evidence="1" id="KW-0547">Nucleotide-binding</keyword>
<evidence type="ECO:0000256" key="3">
    <source>
        <dbReference type="ARBA" id="ARBA00022840"/>
    </source>
</evidence>
<dbReference type="SUPFAM" id="SSF52540">
    <property type="entry name" value="P-loop containing nucleoside triphosphate hydrolases"/>
    <property type="match status" value="1"/>
</dbReference>
<dbReference type="AlphaFoldDB" id="A0A4Q4SZB0"/>
<dbReference type="Pfam" id="PF00176">
    <property type="entry name" value="SNF2-rel_dom"/>
    <property type="match status" value="1"/>
</dbReference>
<dbReference type="GO" id="GO:0016787">
    <property type="term" value="F:hydrolase activity"/>
    <property type="evidence" value="ECO:0007669"/>
    <property type="project" value="UniProtKB-KW"/>
</dbReference>
<evidence type="ECO:0000259" key="5">
    <source>
        <dbReference type="Pfam" id="PF00176"/>
    </source>
</evidence>
<dbReference type="PANTHER" id="PTHR45626">
    <property type="entry name" value="TRANSCRIPTION TERMINATION FACTOR 2-RELATED"/>
    <property type="match status" value="1"/>
</dbReference>
<accession>A0A4Q4SZB0</accession>
<dbReference type="PANTHER" id="PTHR45626:SF22">
    <property type="entry name" value="DNA REPAIR PROTEIN RAD5"/>
    <property type="match status" value="1"/>
</dbReference>
<dbReference type="STRING" id="155417.A0A4Q4SZB0"/>
<dbReference type="EMBL" id="QJNU01000554">
    <property type="protein sequence ID" value="RYO95237.1"/>
    <property type="molecule type" value="Genomic_DNA"/>
</dbReference>
<evidence type="ECO:0000256" key="4">
    <source>
        <dbReference type="SAM" id="MobiDB-lite"/>
    </source>
</evidence>